<dbReference type="SUPFAM" id="SSF51695">
    <property type="entry name" value="PLC-like phosphodiesterases"/>
    <property type="match status" value="1"/>
</dbReference>
<dbReference type="PANTHER" id="PTHR46211">
    <property type="entry name" value="GLYCEROPHOSPHORYL DIESTER PHOSPHODIESTERASE"/>
    <property type="match status" value="1"/>
</dbReference>
<organism evidence="3 4">
    <name type="scientific">Blattamonas nauphoetae</name>
    <dbReference type="NCBI Taxonomy" id="2049346"/>
    <lineage>
        <taxon>Eukaryota</taxon>
        <taxon>Metamonada</taxon>
        <taxon>Preaxostyla</taxon>
        <taxon>Oxymonadida</taxon>
        <taxon>Blattamonas</taxon>
    </lineage>
</organism>
<keyword evidence="4" id="KW-1185">Reference proteome</keyword>
<dbReference type="InterPro" id="IPR017946">
    <property type="entry name" value="PLC-like_Pdiesterase_TIM-brl"/>
</dbReference>
<evidence type="ECO:0000313" key="3">
    <source>
        <dbReference type="EMBL" id="KAK2949704.1"/>
    </source>
</evidence>
<comment type="caution">
    <text evidence="3">The sequence shown here is derived from an EMBL/GenBank/DDBJ whole genome shotgun (WGS) entry which is preliminary data.</text>
</comment>
<dbReference type="PANTHER" id="PTHR46211:SF14">
    <property type="entry name" value="GLYCEROPHOSPHODIESTER PHOSPHODIESTERASE"/>
    <property type="match status" value="1"/>
</dbReference>
<accession>A0ABQ9XFS3</accession>
<protein>
    <recommendedName>
        <fullName evidence="2">GP-PDE domain-containing protein</fullName>
    </recommendedName>
</protein>
<feature type="chain" id="PRO_5046970464" description="GP-PDE domain-containing protein" evidence="1">
    <location>
        <begin position="18"/>
        <end position="312"/>
    </location>
</feature>
<dbReference type="PROSITE" id="PS50007">
    <property type="entry name" value="PIPLC_X_DOMAIN"/>
    <property type="match status" value="1"/>
</dbReference>
<dbReference type="PROSITE" id="PS51704">
    <property type="entry name" value="GP_PDE"/>
    <property type="match status" value="1"/>
</dbReference>
<keyword evidence="1" id="KW-0732">Signal</keyword>
<dbReference type="EMBL" id="JARBJD010000151">
    <property type="protein sequence ID" value="KAK2949704.1"/>
    <property type="molecule type" value="Genomic_DNA"/>
</dbReference>
<proteinExistence type="predicted"/>
<evidence type="ECO:0000256" key="1">
    <source>
        <dbReference type="SAM" id="SignalP"/>
    </source>
</evidence>
<feature type="domain" description="GP-PDE" evidence="2">
    <location>
        <begin position="15"/>
        <end position="303"/>
    </location>
</feature>
<feature type="signal peptide" evidence="1">
    <location>
        <begin position="1"/>
        <end position="17"/>
    </location>
</feature>
<dbReference type="Pfam" id="PF03009">
    <property type="entry name" value="GDPD"/>
    <property type="match status" value="1"/>
</dbReference>
<evidence type="ECO:0000313" key="4">
    <source>
        <dbReference type="Proteomes" id="UP001281761"/>
    </source>
</evidence>
<dbReference type="InterPro" id="IPR030395">
    <property type="entry name" value="GP_PDE_dom"/>
</dbReference>
<evidence type="ECO:0000259" key="2">
    <source>
        <dbReference type="PROSITE" id="PS51704"/>
    </source>
</evidence>
<gene>
    <name evidence="3" type="ORF">BLNAU_15375</name>
</gene>
<dbReference type="Gene3D" id="3.20.20.190">
    <property type="entry name" value="Phosphatidylinositol (PI) phosphodiesterase"/>
    <property type="match status" value="1"/>
</dbReference>
<dbReference type="Proteomes" id="UP001281761">
    <property type="component" value="Unassembled WGS sequence"/>
</dbReference>
<reference evidence="3 4" key="1">
    <citation type="journal article" date="2022" name="bioRxiv">
        <title>Genomics of Preaxostyla Flagellates Illuminates Evolutionary Transitions and the Path Towards Mitochondrial Loss.</title>
        <authorList>
            <person name="Novak L.V.F."/>
            <person name="Treitli S.C."/>
            <person name="Pyrih J."/>
            <person name="Halakuc P."/>
            <person name="Pipaliya S.V."/>
            <person name="Vacek V."/>
            <person name="Brzon O."/>
            <person name="Soukal P."/>
            <person name="Eme L."/>
            <person name="Dacks J.B."/>
            <person name="Karnkowska A."/>
            <person name="Elias M."/>
            <person name="Hampl V."/>
        </authorList>
    </citation>
    <scope>NUCLEOTIDE SEQUENCE [LARGE SCALE GENOMIC DNA]</scope>
    <source>
        <strain evidence="3">NAU3</strain>
        <tissue evidence="3">Gut</tissue>
    </source>
</reference>
<sequence length="312" mass="35367">MPVFSLFLLPFLHSVRIIGHRGDGCSQINCVSEYPENSIPSALHAIKVGADVVELDVWLSKDDELMISHRNNPNGTKDDLFASITPGVGTSTPRPDQFEYKKRNVYPMKAAWSKDKRPRQEYLSDKYNVAYNPIMPLPTLGEYFDAVCPTGKKIVVEMKGDDARLGPRIIAEIERRDVFDCIHAISSFEWNVNNTNPHLADLFEPIRYDTRVQRALLYGGTQKTSNDFILTAAKYYNAHFIHLNCNALDANWQSTINKARAQGLESFCYYGGGIDTYSHFDKAMSYGVDEICTNNPALLYQYLHPQSPKRTK</sequence>
<name>A0ABQ9XFS3_9EUKA</name>